<dbReference type="Proteomes" id="UP001044222">
    <property type="component" value="Chromosome 15"/>
</dbReference>
<feature type="chain" id="PRO_5039535531" description="MAM domain-containing protein" evidence="5">
    <location>
        <begin position="25"/>
        <end position="1210"/>
    </location>
</feature>
<feature type="disulfide bond" evidence="2">
    <location>
        <begin position="254"/>
        <end position="269"/>
    </location>
</feature>
<protein>
    <recommendedName>
        <fullName evidence="6">MAM domain-containing protein</fullName>
    </recommendedName>
</protein>
<evidence type="ECO:0000259" key="6">
    <source>
        <dbReference type="PROSITE" id="PS50060"/>
    </source>
</evidence>
<dbReference type="EMBL" id="JAFIRN010000015">
    <property type="protein sequence ID" value="KAG5834209.1"/>
    <property type="molecule type" value="Genomic_DNA"/>
</dbReference>
<evidence type="ECO:0000256" key="5">
    <source>
        <dbReference type="SAM" id="SignalP"/>
    </source>
</evidence>
<gene>
    <name evidence="7" type="ORF">ANANG_G00259120</name>
</gene>
<dbReference type="CDD" id="cd12087">
    <property type="entry name" value="TM_EGFR-like"/>
    <property type="match status" value="1"/>
</dbReference>
<feature type="transmembrane region" description="Helical" evidence="4">
    <location>
        <begin position="1127"/>
        <end position="1149"/>
    </location>
</feature>
<feature type="disulfide bond" evidence="2">
    <location>
        <begin position="242"/>
        <end position="260"/>
    </location>
</feature>
<keyword evidence="4" id="KW-0472">Membrane</keyword>
<dbReference type="PRINTS" id="PR00261">
    <property type="entry name" value="LDLRECEPTOR"/>
</dbReference>
<feature type="disulfide bond" evidence="2">
    <location>
        <begin position="235"/>
        <end position="247"/>
    </location>
</feature>
<dbReference type="Pfam" id="PF00629">
    <property type="entry name" value="MAM"/>
    <property type="match status" value="6"/>
</dbReference>
<evidence type="ECO:0000313" key="8">
    <source>
        <dbReference type="Proteomes" id="UP001044222"/>
    </source>
</evidence>
<feature type="domain" description="MAM" evidence="6">
    <location>
        <begin position="460"/>
        <end position="630"/>
    </location>
</feature>
<evidence type="ECO:0000256" key="3">
    <source>
        <dbReference type="SAM" id="MobiDB-lite"/>
    </source>
</evidence>
<evidence type="ECO:0000256" key="1">
    <source>
        <dbReference type="ARBA" id="ARBA00023157"/>
    </source>
</evidence>
<dbReference type="InterPro" id="IPR036055">
    <property type="entry name" value="LDL_receptor-like_sf"/>
</dbReference>
<sequence length="1210" mass="132313">MALCSRTWALLLVLVVVHWAMVEAQHGCQAHQCNFVCDCLDEQNCSDEQNCGYSRGFVCDFEDPAMCGWEDQSESPLYTWERRQRGDRLPNSRCIYRHLRLYTTGTSAGWFMGVTSVSTDDLTTAVLVSPVMSQSALTCQLRLRYFIWDSGYTGLDGGALWASVQRVDGAQAVVWRPPTSSFRGWREDTVYLGRVSEGFRLRLHSRRNRGRRGDVAVDQLEFLNCGLPAAQHGHCAGGALQCQRGNCVEPHQVCDGSDDCGDGTDEINCGGYWGCDFEEGLCGWDLRTFSTLKWNRTSQDSLSASPFEPKVGPGRDHSTNTASGSFLYLTKPESMTNDWSHFQSPVLEATNSTHPCQMVLYTHQFGPRSGGLSVLVVDGEMYPVWERGGQLGDLWVKAEVEFVVNVTFQIVLVGAIRDEEFGGIAVDSIVMSPGCRIANESSPGVTFPKPPGHPCTSSEKLCDFHPDCENSEDEAKCGDFSYAQGITGWADASIGAQGWSQNLTQNGSSQGAYLYVTEFPGQQLSEARARTPLLGPSGPACAMEFSYSLTGNSSHIGELSVNVIDGALGTRSRLWGVTGKAEGEWPKAGCTSALGTPASRCVYQVELEALSQYEHAQIAVKDVRYLNCHSGYLPAVGQDLFCNFETDDCNWYQDQTDNFDWNLINGMDHTIGVGRSLVVDMWNSSLRGLSGRLLSFPQLSTQGESCLSFFYKLYGPQTGSLSVKLLSGGAEVLVWTRSGAHGNQWHQGNCPIPHQHIRFQVVFEAIRSGFDGQVGIDDVSLRARPCPGPLACSFEGQTCGYTSSGSSPWVHQNKISGGVRHGPKSDHTLETDQGYYMITDSSANFLPEGHVTTLTSQPRDRVPNTECVRFWYHMGGEKPGTLNVYVKSGVKRTKIFSNSLNQGDAWRYANGNISASEVWQLQLEVVGAGGTQTHVAIDDIIISARSCPPPDTKCTLENGLCDWSNTQSGDQLDWEVTSPAQEKHYSTPPLDHTLQSERGHFLLLPSSTRDTAGQAAWLLSPHLPPTLGTCLRFWVHKPASHDGGLVVVRLYGEAREELLSVGEVSEAWRRFDIDIVSKEEYQIVFQGVKGKSGPLALDDIQYTPGVSCAGENTDPESPPPSDDKGGIAASVVVMLLLVITLAALLVFYLRRRGSPCTQGQAKTSASCGIANEAYDPSTADHVSVPPIDRKPEDGFASVSYSTDSEEREIV</sequence>
<keyword evidence="4" id="KW-0812">Transmembrane</keyword>
<reference evidence="7" key="1">
    <citation type="submission" date="2021-01" db="EMBL/GenBank/DDBJ databases">
        <title>A chromosome-scale assembly of European eel, Anguilla anguilla.</title>
        <authorList>
            <person name="Henkel C."/>
            <person name="Jong-Raadsen S.A."/>
            <person name="Dufour S."/>
            <person name="Weltzien F.-A."/>
            <person name="Palstra A.P."/>
            <person name="Pelster B."/>
            <person name="Spaink H.P."/>
            <person name="Van Den Thillart G.E."/>
            <person name="Jansen H."/>
            <person name="Zahm M."/>
            <person name="Klopp C."/>
            <person name="Cedric C."/>
            <person name="Louis A."/>
            <person name="Berthelot C."/>
            <person name="Parey E."/>
            <person name="Roest Crollius H."/>
            <person name="Montfort J."/>
            <person name="Robinson-Rechavi M."/>
            <person name="Bucao C."/>
            <person name="Bouchez O."/>
            <person name="Gislard M."/>
            <person name="Lluch J."/>
            <person name="Milhes M."/>
            <person name="Lampietro C."/>
            <person name="Lopez Roques C."/>
            <person name="Donnadieu C."/>
            <person name="Braasch I."/>
            <person name="Desvignes T."/>
            <person name="Postlethwait J."/>
            <person name="Bobe J."/>
            <person name="Guiguen Y."/>
            <person name="Dirks R."/>
        </authorList>
    </citation>
    <scope>NUCLEOTIDE SEQUENCE</scope>
    <source>
        <strain evidence="7">Tag_6206</strain>
        <tissue evidence="7">Liver</tissue>
    </source>
</reference>
<dbReference type="GO" id="GO:0016020">
    <property type="term" value="C:membrane"/>
    <property type="evidence" value="ECO:0007669"/>
    <property type="project" value="InterPro"/>
</dbReference>
<keyword evidence="8" id="KW-1185">Reference proteome</keyword>
<dbReference type="Pfam" id="PF00057">
    <property type="entry name" value="Ldl_recept_a"/>
    <property type="match status" value="1"/>
</dbReference>
<evidence type="ECO:0000256" key="4">
    <source>
        <dbReference type="SAM" id="Phobius"/>
    </source>
</evidence>
<organism evidence="7 8">
    <name type="scientific">Anguilla anguilla</name>
    <name type="common">European freshwater eel</name>
    <name type="synonym">Muraena anguilla</name>
    <dbReference type="NCBI Taxonomy" id="7936"/>
    <lineage>
        <taxon>Eukaryota</taxon>
        <taxon>Metazoa</taxon>
        <taxon>Chordata</taxon>
        <taxon>Craniata</taxon>
        <taxon>Vertebrata</taxon>
        <taxon>Euteleostomi</taxon>
        <taxon>Actinopterygii</taxon>
        <taxon>Neopterygii</taxon>
        <taxon>Teleostei</taxon>
        <taxon>Anguilliformes</taxon>
        <taxon>Anguillidae</taxon>
        <taxon>Anguilla</taxon>
    </lineage>
</organism>
<proteinExistence type="predicted"/>
<feature type="region of interest" description="Disordered" evidence="3">
    <location>
        <begin position="1178"/>
        <end position="1210"/>
    </location>
</feature>
<dbReference type="SUPFAM" id="SSF57424">
    <property type="entry name" value="LDL receptor-like module"/>
    <property type="match status" value="1"/>
</dbReference>
<dbReference type="PROSITE" id="PS50068">
    <property type="entry name" value="LDLRA_2"/>
    <property type="match status" value="1"/>
</dbReference>
<dbReference type="SUPFAM" id="SSF49899">
    <property type="entry name" value="Concanavalin A-like lectins/glucanases"/>
    <property type="match status" value="6"/>
</dbReference>
<keyword evidence="4" id="KW-1133">Transmembrane helix</keyword>
<dbReference type="SMART" id="SM00137">
    <property type="entry name" value="MAM"/>
    <property type="match status" value="5"/>
</dbReference>
<dbReference type="PROSITE" id="PS50060">
    <property type="entry name" value="MAM_2"/>
    <property type="match status" value="6"/>
</dbReference>
<dbReference type="InterPro" id="IPR023415">
    <property type="entry name" value="LDLR_class-A_CS"/>
</dbReference>
<comment type="caution">
    <text evidence="7">The sequence shown here is derived from an EMBL/GenBank/DDBJ whole genome shotgun (WGS) entry which is preliminary data.</text>
</comment>
<dbReference type="PROSITE" id="PS01209">
    <property type="entry name" value="LDLRA_1"/>
    <property type="match status" value="1"/>
</dbReference>
<feature type="region of interest" description="Disordered" evidence="3">
    <location>
        <begin position="300"/>
        <end position="319"/>
    </location>
</feature>
<keyword evidence="1 2" id="KW-1015">Disulfide bond</keyword>
<accession>A0A9D3RKT1</accession>
<dbReference type="SMART" id="SM00192">
    <property type="entry name" value="LDLa"/>
    <property type="match status" value="2"/>
</dbReference>
<feature type="domain" description="MAM" evidence="6">
    <location>
        <begin position="273"/>
        <end position="437"/>
    </location>
</feature>
<feature type="signal peptide" evidence="5">
    <location>
        <begin position="1"/>
        <end position="24"/>
    </location>
</feature>
<dbReference type="CDD" id="cd00112">
    <property type="entry name" value="LDLa"/>
    <property type="match status" value="1"/>
</dbReference>
<dbReference type="Gene3D" id="4.10.400.10">
    <property type="entry name" value="Low-density Lipoprotein Receptor"/>
    <property type="match status" value="1"/>
</dbReference>
<dbReference type="InterPro" id="IPR013320">
    <property type="entry name" value="ConA-like_dom_sf"/>
</dbReference>
<dbReference type="InterPro" id="IPR002172">
    <property type="entry name" value="LDrepeatLR_classA_rpt"/>
</dbReference>
<dbReference type="PANTHER" id="PTHR23282">
    <property type="entry name" value="APICAL ENDOSOMAL GLYCOPROTEIN PRECURSOR"/>
    <property type="match status" value="1"/>
</dbReference>
<name>A0A9D3RKT1_ANGAN</name>
<dbReference type="Gene3D" id="2.60.120.200">
    <property type="match status" value="6"/>
</dbReference>
<keyword evidence="5" id="KW-0732">Signal</keyword>
<dbReference type="InterPro" id="IPR000998">
    <property type="entry name" value="MAM_dom"/>
</dbReference>
<feature type="domain" description="MAM" evidence="6">
    <location>
        <begin position="952"/>
        <end position="1110"/>
    </location>
</feature>
<dbReference type="InterPro" id="IPR051560">
    <property type="entry name" value="MAM_domain-containing"/>
</dbReference>
<dbReference type="CDD" id="cd06263">
    <property type="entry name" value="MAM"/>
    <property type="match status" value="5"/>
</dbReference>
<dbReference type="AlphaFoldDB" id="A0A9D3RKT1"/>
<feature type="domain" description="MAM" evidence="6">
    <location>
        <begin position="57"/>
        <end position="227"/>
    </location>
</feature>
<evidence type="ECO:0000313" key="7">
    <source>
        <dbReference type="EMBL" id="KAG5834209.1"/>
    </source>
</evidence>
<dbReference type="PANTHER" id="PTHR23282:SF101">
    <property type="entry name" value="MAM DOMAIN-CONTAINING PROTEIN"/>
    <property type="match status" value="1"/>
</dbReference>
<feature type="domain" description="MAM" evidence="6">
    <location>
        <begin position="790"/>
        <end position="949"/>
    </location>
</feature>
<evidence type="ECO:0000256" key="2">
    <source>
        <dbReference type="PROSITE-ProRule" id="PRU00124"/>
    </source>
</evidence>
<feature type="domain" description="MAM" evidence="6">
    <location>
        <begin position="640"/>
        <end position="788"/>
    </location>
</feature>